<comment type="caution">
    <text evidence="1">The sequence shown here is derived from an EMBL/GenBank/DDBJ whole genome shotgun (WGS) entry which is preliminary data.</text>
</comment>
<accession>A0A7V5P1J1</accession>
<gene>
    <name evidence="1" type="ORF">ENJ96_10115</name>
</gene>
<dbReference type="AlphaFoldDB" id="A0A7V5P1J1"/>
<evidence type="ECO:0000313" key="1">
    <source>
        <dbReference type="EMBL" id="HHI98184.1"/>
    </source>
</evidence>
<dbReference type="Proteomes" id="UP000886101">
    <property type="component" value="Unassembled WGS sequence"/>
</dbReference>
<name>A0A7V5P1J1_9BACT</name>
<protein>
    <recommendedName>
        <fullName evidence="2">Phosphatidate cytidylyltransferase</fullName>
    </recommendedName>
</protein>
<reference evidence="1" key="1">
    <citation type="journal article" date="2020" name="mSystems">
        <title>Genome- and Community-Level Interaction Insights into Carbon Utilization and Element Cycling Functions of Hydrothermarchaeota in Hydrothermal Sediment.</title>
        <authorList>
            <person name="Zhou Z."/>
            <person name="Liu Y."/>
            <person name="Xu W."/>
            <person name="Pan J."/>
            <person name="Luo Z.H."/>
            <person name="Li M."/>
        </authorList>
    </citation>
    <scope>NUCLEOTIDE SEQUENCE [LARGE SCALE GENOMIC DNA]</scope>
    <source>
        <strain evidence="1">HyVt-533</strain>
    </source>
</reference>
<sequence>MVISRDLLTYLAEYAVREPEPALLPLIEEFKKTYPNLRAILFYGSCLQEKDLTRSLVDLYLLTKDYRGAYRNPALALANYLLPPNVFWASRDRIRAKYAVMALWHLEKAVTPRWFHSYFWGRFAQPTALIWWKDSLSRQRALRILAQAVVTFLQETIPLAPPQGRIKDLWLTGLTYSYRAELRPESPKRLWELWEKNKDFFKEVTQRAVPALPFAINLQEDRYVAKIPAKLRKLAHVKWSLRMAQGKVLSVLRLAKACFTFQGGVDYALWKIERHSGKRLEVPAALRRHPFLALIFWGWRALLTRGVR</sequence>
<proteinExistence type="predicted"/>
<dbReference type="EMBL" id="DROK01000298">
    <property type="protein sequence ID" value="HHI98184.1"/>
    <property type="molecule type" value="Genomic_DNA"/>
</dbReference>
<evidence type="ECO:0008006" key="2">
    <source>
        <dbReference type="Google" id="ProtNLM"/>
    </source>
</evidence>
<organism evidence="1">
    <name type="scientific">Thermodesulfatator atlanticus</name>
    <dbReference type="NCBI Taxonomy" id="501497"/>
    <lineage>
        <taxon>Bacteria</taxon>
        <taxon>Pseudomonadati</taxon>
        <taxon>Thermodesulfobacteriota</taxon>
        <taxon>Thermodesulfobacteria</taxon>
        <taxon>Thermodesulfobacteriales</taxon>
        <taxon>Thermodesulfatatoraceae</taxon>
        <taxon>Thermodesulfatator</taxon>
    </lineage>
</organism>